<protein>
    <submittedName>
        <fullName evidence="1">Uncharacterized protein</fullName>
    </submittedName>
</protein>
<gene>
    <name evidence="1" type="ORF">LEP1GSC187_1983</name>
</gene>
<evidence type="ECO:0000313" key="2">
    <source>
        <dbReference type="Proteomes" id="UP000012160"/>
    </source>
</evidence>
<dbReference type="EMBL" id="AHOQ02000005">
    <property type="protein sequence ID" value="EMO47286.1"/>
    <property type="molecule type" value="Genomic_DNA"/>
</dbReference>
<accession>M6UX04</accession>
<proteinExistence type="predicted"/>
<comment type="caution">
    <text evidence="1">The sequence shown here is derived from an EMBL/GenBank/DDBJ whole genome shotgun (WGS) entry which is preliminary data.</text>
</comment>
<evidence type="ECO:0000313" key="1">
    <source>
        <dbReference type="EMBL" id="EMO47286.1"/>
    </source>
</evidence>
<dbReference type="Proteomes" id="UP000012160">
    <property type="component" value="Unassembled WGS sequence"/>
</dbReference>
<name>M6UX04_9LEPT</name>
<sequence length="51" mass="5720">MSRSIPIDKVETLSAFRPDGIFFTIKADPWARRTDLKPKEAGISSSRIAKN</sequence>
<dbReference type="AlphaFoldDB" id="M6UX04"/>
<reference evidence="1 2" key="1">
    <citation type="submission" date="2013-01" db="EMBL/GenBank/DDBJ databases">
        <authorList>
            <person name="Harkins D.M."/>
            <person name="Durkin A.S."/>
            <person name="Brinkac L.M."/>
            <person name="Haft D.H."/>
            <person name="Selengut J.D."/>
            <person name="Sanka R."/>
            <person name="DePew J."/>
            <person name="Purushe J."/>
            <person name="Matthias M.A."/>
            <person name="Vinetz J.M."/>
            <person name="Sutton G.G."/>
            <person name="Nierman W.C."/>
            <person name="Fouts D.E."/>
        </authorList>
    </citation>
    <scope>NUCLEOTIDE SEQUENCE [LARGE SCALE GENOMIC DNA]</scope>
    <source>
        <strain evidence="1 2">ZUN179</strain>
    </source>
</reference>
<organism evidence="1 2">
    <name type="scientific">Leptospira santarosai str. ZUN179</name>
    <dbReference type="NCBI Taxonomy" id="1049985"/>
    <lineage>
        <taxon>Bacteria</taxon>
        <taxon>Pseudomonadati</taxon>
        <taxon>Spirochaetota</taxon>
        <taxon>Spirochaetia</taxon>
        <taxon>Leptospirales</taxon>
        <taxon>Leptospiraceae</taxon>
        <taxon>Leptospira</taxon>
    </lineage>
</organism>